<dbReference type="PROSITE" id="PS51384">
    <property type="entry name" value="FAD_FR"/>
    <property type="match status" value="1"/>
</dbReference>
<evidence type="ECO:0000256" key="1">
    <source>
        <dbReference type="ARBA" id="ARBA00035644"/>
    </source>
</evidence>
<feature type="domain" description="FAD-binding FR-type" evidence="2">
    <location>
        <begin position="25"/>
        <end position="129"/>
    </location>
</feature>
<reference evidence="3 4" key="1">
    <citation type="submission" date="2019-01" db="EMBL/GenBank/DDBJ databases">
        <title>The draft genome of Rhizobium sp. 24NR.</title>
        <authorList>
            <person name="Liu L."/>
            <person name="Liang L."/>
            <person name="Shi S."/>
            <person name="Xu L."/>
            <person name="Wang X."/>
            <person name="Li L."/>
            <person name="Zhang X."/>
        </authorList>
    </citation>
    <scope>NUCLEOTIDE SEQUENCE [LARGE SCALE GENOMIC DNA]</scope>
    <source>
        <strain evidence="3 4">24NR</strain>
    </source>
</reference>
<evidence type="ECO:0000259" key="2">
    <source>
        <dbReference type="PROSITE" id="PS51384"/>
    </source>
</evidence>
<dbReference type="InterPro" id="IPR013113">
    <property type="entry name" value="SIP_FAD-bd"/>
</dbReference>
<accession>A0A444LHQ1</accession>
<dbReference type="InterPro" id="IPR007037">
    <property type="entry name" value="SIP_rossman_dom"/>
</dbReference>
<dbReference type="Gene3D" id="3.40.50.80">
    <property type="entry name" value="Nucleotide-binding domain of ferredoxin-NADP reductase (FNR) module"/>
    <property type="match status" value="1"/>
</dbReference>
<dbReference type="GO" id="GO:0016491">
    <property type="term" value="F:oxidoreductase activity"/>
    <property type="evidence" value="ECO:0007669"/>
    <property type="project" value="InterPro"/>
</dbReference>
<dbReference type="Pfam" id="PF08021">
    <property type="entry name" value="FAD_binding_9"/>
    <property type="match status" value="1"/>
</dbReference>
<comment type="similarity">
    <text evidence="1">Belongs to the SIP oxidoreductase family.</text>
</comment>
<proteinExistence type="inferred from homology"/>
<evidence type="ECO:0000313" key="4">
    <source>
        <dbReference type="Proteomes" id="UP000287687"/>
    </source>
</evidence>
<dbReference type="PANTHER" id="PTHR30157">
    <property type="entry name" value="FERRIC REDUCTASE, NADPH-DEPENDENT"/>
    <property type="match status" value="1"/>
</dbReference>
<keyword evidence="4" id="KW-1185">Reference proteome</keyword>
<dbReference type="InterPro" id="IPR039261">
    <property type="entry name" value="FNR_nucleotide-bd"/>
</dbReference>
<protein>
    <submittedName>
        <fullName evidence="3">Siderophore-interacting protein</fullName>
    </submittedName>
</protein>
<sequence>MNEAATQRQPVPQAGARIERIRHDLKRRELTVTDVVQVTPNMRRLTLAGNDLGDFVSASPDDHIKIFLPASDGELAARDYTPRRYDTKARQFVLDFALHDAGPATVWASQAKSGDTLLIGGPRGSAVITGVRRWLLVGDETALPAIGRRIEEAHQDEDVTVVAVVTGAAEEQSFDGMCRLRTTWVHRPLARAADASPVLAALAAVNIEGETFAWIAAEASVARAVRAYLTEKRNHPLTWLKASGYWLQGQADAHEKIE</sequence>
<dbReference type="Gene3D" id="2.40.30.10">
    <property type="entry name" value="Translation factors"/>
    <property type="match status" value="1"/>
</dbReference>
<gene>
    <name evidence="3" type="ORF">EPK99_08130</name>
</gene>
<dbReference type="CDD" id="cd06193">
    <property type="entry name" value="siderophore_interacting"/>
    <property type="match status" value="1"/>
</dbReference>
<name>A0A444LHQ1_9HYPH</name>
<dbReference type="InterPro" id="IPR039374">
    <property type="entry name" value="SIP_fam"/>
</dbReference>
<organism evidence="3 4">
    <name type="scientific">Neorhizobium lilium</name>
    <dbReference type="NCBI Taxonomy" id="2503024"/>
    <lineage>
        <taxon>Bacteria</taxon>
        <taxon>Pseudomonadati</taxon>
        <taxon>Pseudomonadota</taxon>
        <taxon>Alphaproteobacteria</taxon>
        <taxon>Hyphomicrobiales</taxon>
        <taxon>Rhizobiaceae</taxon>
        <taxon>Rhizobium/Agrobacterium group</taxon>
        <taxon>Neorhizobium</taxon>
    </lineage>
</organism>
<dbReference type="Pfam" id="PF04954">
    <property type="entry name" value="SIP"/>
    <property type="match status" value="1"/>
</dbReference>
<dbReference type="SUPFAM" id="SSF63380">
    <property type="entry name" value="Riboflavin synthase domain-like"/>
    <property type="match status" value="1"/>
</dbReference>
<evidence type="ECO:0000313" key="3">
    <source>
        <dbReference type="EMBL" id="RWX78566.1"/>
    </source>
</evidence>
<dbReference type="PANTHER" id="PTHR30157:SF0">
    <property type="entry name" value="NADPH-DEPENDENT FERRIC-CHELATE REDUCTASE"/>
    <property type="match status" value="1"/>
</dbReference>
<comment type="caution">
    <text evidence="3">The sequence shown here is derived from an EMBL/GenBank/DDBJ whole genome shotgun (WGS) entry which is preliminary data.</text>
</comment>
<dbReference type="OrthoDB" id="9814826at2"/>
<dbReference type="RefSeq" id="WP_128442544.1">
    <property type="nucleotide sequence ID" value="NZ_SBIP01000002.1"/>
</dbReference>
<dbReference type="AlphaFoldDB" id="A0A444LHQ1"/>
<dbReference type="InterPro" id="IPR017938">
    <property type="entry name" value="Riboflavin_synthase-like_b-brl"/>
</dbReference>
<dbReference type="InterPro" id="IPR017927">
    <property type="entry name" value="FAD-bd_FR_type"/>
</dbReference>
<dbReference type="EMBL" id="SBIP01000002">
    <property type="protein sequence ID" value="RWX78566.1"/>
    <property type="molecule type" value="Genomic_DNA"/>
</dbReference>
<dbReference type="Proteomes" id="UP000287687">
    <property type="component" value="Unassembled WGS sequence"/>
</dbReference>